<evidence type="ECO:0000256" key="1">
    <source>
        <dbReference type="SAM" id="MobiDB-lite"/>
    </source>
</evidence>
<feature type="region of interest" description="Disordered" evidence="1">
    <location>
        <begin position="840"/>
        <end position="865"/>
    </location>
</feature>
<sequence length="1150" mass="125374">MAMPSTPFRDSHAMRRRHSQYGSNGTADNEAMLGEEGYNASPRRLSTLVRNFSVRGSPRERNPDLADDTVRKSSSPRGTPTRPEIWEPGYGRASSRAASPLSGRRSSTLNSDLVLSDLPEGRPNNAPSGYPSGGRTSSPFLMRSLSHVPPWILGSERRRGSDTTVPAPVSDGILTEKRTDSPNRRISRTNSMAVPSLYSEPASQSVPHLPNSRQSWMQPTEASPTRAHHPPVSMYNSMPSPSMPMDRAPSPGLHAFHGTTTTASSRSQTPVANQILGEEMPRSMSPVAMQETRSEYSSPTSMDRVSVRVEPISSTINMFGALQVSSHYSISGHVKIELPSCCDEMEVRSLKVSLDGYSMYVDSSARFSSVKVCHIQQELCSRPVHVANQRTDHSQIFEVGFDLFVPGWLPASFTARSSSTFYNLQAVASLATTTSGFMTSPESYASAQMTSANWSANGSPMPNDATSVRGFSPLLPHSVHHSNPSSPANTELLTKEVTSAPFLIRIRRSRDTVPIPVAQLAIFSGEDLMESTREIQANPSNPFLRNNNPFRAKPSLNPFLQQVASTIRNTSGSFKDHPSSAQQETHRHMTNRTPLRHFSHVPKIPLPVPIVAQGKVYESLPVKLTLSVPAHTNTQVDNDQEQAPLVFGLQVELDPLWAQSHPWSDLRLCELEAMCVQMEKYSSSLSRSYCTAFSLPMQGDVDASNVPTFEPANIAHDVPASSLNAPLLYPYNRALLESRIRQQRAGTAPVDRRNHAERYRSYTVGPLPQNDLKGKRRQPEPSALPLHNAGSASGSSRAQSPNLASQPQRSASGRKKRSFTAPFSRLSMFGNSNKVLDERSAAPAQTVEKASQPPTAPETKQENPKASYVFEGNDGCGMNLTAKKSRLSFSLPMAPSSSAAAARKGTAQLLPDYESPHARIRHKLKVKLRFGYGSSQAGINAGTQSLVMCVPIRFTDSPPSEALAQAAPIIFPSSAQSCVPAEGEESRPVPAVYTQATHSAVRPKAESGDPPYLPAYIQLFREDGSRLADDSETLPCYPFTIQPVLTLTAQDYALATYLEQTLTLASEDVREAKSAPPTSMMDTLNADDELFEADAAEAAPQLRVDDDMLDADMQQTTVTTGASGLDYDLELDAREMNGAQSPMVFETRPI</sequence>
<dbReference type="AlphaFoldDB" id="A0AAF0FGU7"/>
<feature type="compositionally biased region" description="Polar residues" evidence="1">
    <location>
        <begin position="201"/>
        <end position="223"/>
    </location>
</feature>
<evidence type="ECO:0000313" key="2">
    <source>
        <dbReference type="EMBL" id="WFD44287.1"/>
    </source>
</evidence>
<organism evidence="2 3">
    <name type="scientific">Malassezia psittaci</name>
    <dbReference type="NCBI Taxonomy" id="1821823"/>
    <lineage>
        <taxon>Eukaryota</taxon>
        <taxon>Fungi</taxon>
        <taxon>Dikarya</taxon>
        <taxon>Basidiomycota</taxon>
        <taxon>Ustilaginomycotina</taxon>
        <taxon>Malasseziomycetes</taxon>
        <taxon>Malasseziales</taxon>
        <taxon>Malasseziaceae</taxon>
        <taxon>Malassezia</taxon>
    </lineage>
</organism>
<name>A0AAF0FGU7_9BASI</name>
<dbReference type="Proteomes" id="UP001214628">
    <property type="component" value="Chromosome 4"/>
</dbReference>
<gene>
    <name evidence="2" type="ORF">MPSI1_002953</name>
</gene>
<dbReference type="EMBL" id="CP118378">
    <property type="protein sequence ID" value="WFD44287.1"/>
    <property type="molecule type" value="Genomic_DNA"/>
</dbReference>
<reference evidence="2" key="1">
    <citation type="submission" date="2023-02" db="EMBL/GenBank/DDBJ databases">
        <title>Mating type loci evolution in Malassezia.</title>
        <authorList>
            <person name="Coelho M.A."/>
        </authorList>
    </citation>
    <scope>NUCLEOTIDE SEQUENCE</scope>
    <source>
        <strain evidence="2">CBS 14136</strain>
    </source>
</reference>
<feature type="compositionally biased region" description="Basic and acidic residues" evidence="1">
    <location>
        <begin position="57"/>
        <end position="71"/>
    </location>
</feature>
<feature type="region of interest" description="Disordered" evidence="1">
    <location>
        <begin position="1"/>
        <end position="186"/>
    </location>
</feature>
<accession>A0AAF0FGU7</accession>
<evidence type="ECO:0000313" key="3">
    <source>
        <dbReference type="Proteomes" id="UP001214628"/>
    </source>
</evidence>
<feature type="compositionally biased region" description="Basic and acidic residues" evidence="1">
    <location>
        <begin position="750"/>
        <end position="760"/>
    </location>
</feature>
<feature type="region of interest" description="Disordered" evidence="1">
    <location>
        <begin position="742"/>
        <end position="824"/>
    </location>
</feature>
<feature type="compositionally biased region" description="Basic and acidic residues" evidence="1">
    <location>
        <begin position="174"/>
        <end position="183"/>
    </location>
</feature>
<protein>
    <submittedName>
        <fullName evidence="2">Uncharacterized protein</fullName>
    </submittedName>
</protein>
<feature type="region of interest" description="Disordered" evidence="1">
    <location>
        <begin position="199"/>
        <end position="230"/>
    </location>
</feature>
<feature type="compositionally biased region" description="Polar residues" evidence="1">
    <location>
        <begin position="104"/>
        <end position="113"/>
    </location>
</feature>
<proteinExistence type="predicted"/>
<feature type="compositionally biased region" description="Polar residues" evidence="1">
    <location>
        <begin position="797"/>
        <end position="811"/>
    </location>
</feature>
<keyword evidence="3" id="KW-1185">Reference proteome</keyword>